<name>A0A4R8QLL0_9PEZI</name>
<proteinExistence type="predicted"/>
<evidence type="ECO:0000313" key="3">
    <source>
        <dbReference type="Proteomes" id="UP000295083"/>
    </source>
</evidence>
<evidence type="ECO:0000313" key="2">
    <source>
        <dbReference type="EMBL" id="TDZ37244.1"/>
    </source>
</evidence>
<reference evidence="2 3" key="1">
    <citation type="submission" date="2018-11" db="EMBL/GenBank/DDBJ databases">
        <title>Genome sequence and assembly of Colletotrichum spinosum.</title>
        <authorList>
            <person name="Gan P."/>
            <person name="Shirasu K."/>
        </authorList>
    </citation>
    <scope>NUCLEOTIDE SEQUENCE [LARGE SCALE GENOMIC DNA]</scope>
    <source>
        <strain evidence="2 3">CBS 515.97</strain>
    </source>
</reference>
<dbReference type="AlphaFoldDB" id="A0A4R8QLL0"/>
<organism evidence="2 3">
    <name type="scientific">Colletotrichum spinosum</name>
    <dbReference type="NCBI Taxonomy" id="1347390"/>
    <lineage>
        <taxon>Eukaryota</taxon>
        <taxon>Fungi</taxon>
        <taxon>Dikarya</taxon>
        <taxon>Ascomycota</taxon>
        <taxon>Pezizomycotina</taxon>
        <taxon>Sordariomycetes</taxon>
        <taxon>Hypocreomycetidae</taxon>
        <taxon>Glomerellales</taxon>
        <taxon>Glomerellaceae</taxon>
        <taxon>Colletotrichum</taxon>
        <taxon>Colletotrichum orbiculare species complex</taxon>
    </lineage>
</organism>
<protein>
    <submittedName>
        <fullName evidence="2">Uncharacterized protein</fullName>
    </submittedName>
</protein>
<accession>A0A4R8QLL0</accession>
<sequence>MTSKLHNPTLRSPWAIPESPPQPVRLTNAAALAAPAIHSNRPVLHTPAACAITTARPSQIDLAYRPHIVPTKVISVTSPGPLPLNRPLLRSMTVDFATQRNAPHITGPLDGLLLRHSKGR</sequence>
<gene>
    <name evidence="2" type="ORF">C8035_v007312</name>
</gene>
<comment type="caution">
    <text evidence="2">The sequence shown here is derived from an EMBL/GenBank/DDBJ whole genome shotgun (WGS) entry which is preliminary data.</text>
</comment>
<keyword evidence="3" id="KW-1185">Reference proteome</keyword>
<dbReference type="EMBL" id="QAPG01000025">
    <property type="protein sequence ID" value="TDZ37244.1"/>
    <property type="molecule type" value="Genomic_DNA"/>
</dbReference>
<feature type="compositionally biased region" description="Polar residues" evidence="1">
    <location>
        <begin position="1"/>
        <end position="10"/>
    </location>
</feature>
<feature type="region of interest" description="Disordered" evidence="1">
    <location>
        <begin position="1"/>
        <end position="21"/>
    </location>
</feature>
<dbReference type="Proteomes" id="UP000295083">
    <property type="component" value="Unassembled WGS sequence"/>
</dbReference>
<evidence type="ECO:0000256" key="1">
    <source>
        <dbReference type="SAM" id="MobiDB-lite"/>
    </source>
</evidence>